<feature type="transmembrane region" description="Helical" evidence="7">
    <location>
        <begin position="655"/>
        <end position="675"/>
    </location>
</feature>
<feature type="transmembrane region" description="Helical" evidence="7">
    <location>
        <begin position="751"/>
        <end position="770"/>
    </location>
</feature>
<feature type="transmembrane region" description="Helical" evidence="7">
    <location>
        <begin position="357"/>
        <end position="378"/>
    </location>
</feature>
<evidence type="ECO:0000256" key="2">
    <source>
        <dbReference type="ARBA" id="ARBA00005236"/>
    </source>
</evidence>
<evidence type="ECO:0000259" key="8">
    <source>
        <dbReference type="Pfam" id="PF02687"/>
    </source>
</evidence>
<evidence type="ECO:0000256" key="4">
    <source>
        <dbReference type="ARBA" id="ARBA00022692"/>
    </source>
</evidence>
<accession>A0A1I4P929</accession>
<dbReference type="InterPro" id="IPR051447">
    <property type="entry name" value="Lipoprotein-release_system"/>
</dbReference>
<dbReference type="Proteomes" id="UP000199556">
    <property type="component" value="Unassembled WGS sequence"/>
</dbReference>
<feature type="transmembrane region" description="Helical" evidence="7">
    <location>
        <begin position="433"/>
        <end position="454"/>
    </location>
</feature>
<keyword evidence="5 7" id="KW-1133">Transmembrane helix</keyword>
<evidence type="ECO:0000313" key="10">
    <source>
        <dbReference type="Proteomes" id="UP000199556"/>
    </source>
</evidence>
<evidence type="ECO:0000256" key="1">
    <source>
        <dbReference type="ARBA" id="ARBA00004651"/>
    </source>
</evidence>
<dbReference type="STRING" id="195064.SAMN05421721_10185"/>
<feature type="domain" description="ABC3 transporter permease C-terminal" evidence="8">
    <location>
        <begin position="661"/>
        <end position="777"/>
    </location>
</feature>
<evidence type="ECO:0000313" key="9">
    <source>
        <dbReference type="EMBL" id="SFM24281.1"/>
    </source>
</evidence>
<dbReference type="InterPro" id="IPR003838">
    <property type="entry name" value="ABC3_permease_C"/>
</dbReference>
<proteinExistence type="inferred from homology"/>
<dbReference type="PANTHER" id="PTHR30489">
    <property type="entry name" value="LIPOPROTEIN-RELEASING SYSTEM TRANSMEMBRANE PROTEIN LOLE"/>
    <property type="match status" value="1"/>
</dbReference>
<feature type="transmembrane region" description="Helical" evidence="7">
    <location>
        <begin position="702"/>
        <end position="731"/>
    </location>
</feature>
<keyword evidence="10" id="KW-1185">Reference proteome</keyword>
<keyword evidence="6 7" id="KW-0472">Membrane</keyword>
<evidence type="ECO:0000256" key="6">
    <source>
        <dbReference type="ARBA" id="ARBA00023136"/>
    </source>
</evidence>
<dbReference type="Pfam" id="PF02687">
    <property type="entry name" value="FtsX"/>
    <property type="match status" value="2"/>
</dbReference>
<organism evidence="9 10">
    <name type="scientific">Ectothiorhodospira mobilis</name>
    <dbReference type="NCBI Taxonomy" id="195064"/>
    <lineage>
        <taxon>Bacteria</taxon>
        <taxon>Pseudomonadati</taxon>
        <taxon>Pseudomonadota</taxon>
        <taxon>Gammaproteobacteria</taxon>
        <taxon>Chromatiales</taxon>
        <taxon>Ectothiorhodospiraceae</taxon>
        <taxon>Ectothiorhodospira</taxon>
    </lineage>
</organism>
<comment type="subcellular location">
    <subcellularLocation>
        <location evidence="1">Cell membrane</location>
        <topology evidence="1">Multi-pass membrane protein</topology>
    </subcellularLocation>
</comment>
<sequence>MHPLHRKLLRDLNHMKGQVAAIAVVIAAGVLVLVLGGTTLDALTLSRDRFYETYHFAQVFADLKRAPERVARGLAEVPGVDRVQTRVRAGVRLEVPGFDEPVRGLALSIPDGAQPRLNRLALRQGGLPAPGRHDQVVISEPFAQAHDLRPGDGFTVILNGRQERLLVSGVALSPEFVYQVGPGDLLPDYRRFGVLWMNRSGLARAMDLDGAFNNVVLGLRPGTDPRTVIGAVDHHLAPYGGIGAISREDQLSHRFLEDELGQLRVNATVLPVIFLGVAAFLLNVLVARVIRTQRQQVALLKAFGYDPRQLAVHYGLFTLVIVALGVVLGVLLGMWAAEALAGVYAQYYRFPQMGFRLQPGVVLLGVAVALGAGLLGTAQAVAGVMRMAPAEAMQPPAPERFRAGWVDRSGIGRLLSQPSRIILRNLGRHRLKAGLSMVGIALSGSLLMVGSYQFGAVDQLLDLQYRKVLTMDLQVGFTEPTSERVLASLRAAPGVRFAEGFRSVPVRLIHGHREERSVLLGMETHPQLRGVLDADQAPVALPPGGVLLTGYLAQSLHLSPGDTLQVEVLEGHRRTRSLELAGIIHEPIGTGAYMERRALNRLMGEGPALSGAWLLVDEARMQTLFDTLWRAPRIAEISRMDVLEGRFRDYIQGTLLVMMGILLTMAGSITFAVAYNNARIAFAERSRELATLRVLGFSRGEVGWILIGEMGLITLLAIPLAWLLGTGLVIWLNQALAADLFRLPLAFTPRIYAFSAAGVLLATALSMLLIGRRLYHLDMLSALKTTE</sequence>
<evidence type="ECO:0000256" key="3">
    <source>
        <dbReference type="ARBA" id="ARBA00022475"/>
    </source>
</evidence>
<feature type="transmembrane region" description="Helical" evidence="7">
    <location>
        <begin position="269"/>
        <end position="290"/>
    </location>
</feature>
<dbReference type="GO" id="GO:0098797">
    <property type="term" value="C:plasma membrane protein complex"/>
    <property type="evidence" value="ECO:0007669"/>
    <property type="project" value="TreeGrafter"/>
</dbReference>
<protein>
    <submittedName>
        <fullName evidence="9">Putative ABC transport system permease protein</fullName>
    </submittedName>
</protein>
<feature type="transmembrane region" description="Helical" evidence="7">
    <location>
        <begin position="20"/>
        <end position="40"/>
    </location>
</feature>
<dbReference type="AlphaFoldDB" id="A0A1I4P929"/>
<evidence type="ECO:0000256" key="7">
    <source>
        <dbReference type="SAM" id="Phobius"/>
    </source>
</evidence>
<dbReference type="PANTHER" id="PTHR30489:SF0">
    <property type="entry name" value="LIPOPROTEIN-RELEASING SYSTEM TRANSMEMBRANE PROTEIN LOLE"/>
    <property type="match status" value="1"/>
</dbReference>
<dbReference type="EMBL" id="FOUO01000001">
    <property type="protein sequence ID" value="SFM24281.1"/>
    <property type="molecule type" value="Genomic_DNA"/>
</dbReference>
<dbReference type="RefSeq" id="WP_090483234.1">
    <property type="nucleotide sequence ID" value="NZ_FOUO01000001.1"/>
</dbReference>
<keyword evidence="4 7" id="KW-0812">Transmembrane</keyword>
<comment type="similarity">
    <text evidence="2">Belongs to the ABC-4 integral membrane protein family. LolC/E subfamily.</text>
</comment>
<dbReference type="GO" id="GO:0044874">
    <property type="term" value="P:lipoprotein localization to outer membrane"/>
    <property type="evidence" value="ECO:0007669"/>
    <property type="project" value="TreeGrafter"/>
</dbReference>
<evidence type="ECO:0000256" key="5">
    <source>
        <dbReference type="ARBA" id="ARBA00022989"/>
    </source>
</evidence>
<dbReference type="OrthoDB" id="5137249at2"/>
<keyword evidence="3" id="KW-1003">Cell membrane</keyword>
<reference evidence="9 10" key="1">
    <citation type="submission" date="2016-10" db="EMBL/GenBank/DDBJ databases">
        <authorList>
            <person name="de Groot N.N."/>
        </authorList>
    </citation>
    <scope>NUCLEOTIDE SEQUENCE [LARGE SCALE GENOMIC DNA]</scope>
    <source>
        <strain evidence="9 10">DSM 4180</strain>
    </source>
</reference>
<name>A0A1I4P929_ECTMO</name>
<feature type="domain" description="ABC3 transporter permease C-terminal" evidence="8">
    <location>
        <begin position="269"/>
        <end position="388"/>
    </location>
</feature>
<gene>
    <name evidence="9" type="ORF">SAMN05421721_10185</name>
</gene>
<feature type="transmembrane region" description="Helical" evidence="7">
    <location>
        <begin position="311"/>
        <end position="337"/>
    </location>
</feature>